<organism evidence="1 2">
    <name type="scientific">Legionella parisiensis</name>
    <dbReference type="NCBI Taxonomy" id="45071"/>
    <lineage>
        <taxon>Bacteria</taxon>
        <taxon>Pseudomonadati</taxon>
        <taxon>Pseudomonadota</taxon>
        <taxon>Gammaproteobacteria</taxon>
        <taxon>Legionellales</taxon>
        <taxon>Legionellaceae</taxon>
        <taxon>Legionella</taxon>
    </lineage>
</organism>
<reference evidence="1 2" key="1">
    <citation type="submission" date="2016-02" db="EMBL/GenBank/DDBJ databases">
        <title>Secondary metabolites in Legionella.</title>
        <authorList>
            <person name="Tobias N.J."/>
            <person name="Bode H.B."/>
        </authorList>
    </citation>
    <scope>NUCLEOTIDE SEQUENCE [LARGE SCALE GENOMIC DNA]</scope>
    <source>
        <strain evidence="1 2">DSM 19216</strain>
    </source>
</reference>
<dbReference type="Proteomes" id="UP000095229">
    <property type="component" value="Unassembled WGS sequence"/>
</dbReference>
<dbReference type="AlphaFoldDB" id="A0A1E5JVY2"/>
<gene>
    <name evidence="1" type="ORF">lpari_00303</name>
</gene>
<evidence type="ECO:0000313" key="2">
    <source>
        <dbReference type="Proteomes" id="UP000095229"/>
    </source>
</evidence>
<dbReference type="EMBL" id="LSOG01000006">
    <property type="protein sequence ID" value="OEH48694.1"/>
    <property type="molecule type" value="Genomic_DNA"/>
</dbReference>
<comment type="caution">
    <text evidence="1">The sequence shown here is derived from an EMBL/GenBank/DDBJ whole genome shotgun (WGS) entry which is preliminary data.</text>
</comment>
<name>A0A1E5JVY2_9GAMM</name>
<protein>
    <submittedName>
        <fullName evidence="1">Uncharacterized protein</fullName>
    </submittedName>
</protein>
<dbReference type="OrthoDB" id="10020907at2"/>
<evidence type="ECO:0000313" key="1">
    <source>
        <dbReference type="EMBL" id="OEH48694.1"/>
    </source>
</evidence>
<proteinExistence type="predicted"/>
<dbReference type="RefSeq" id="WP_058518331.1">
    <property type="nucleotide sequence ID" value="NZ_CAAAIE010000003.1"/>
</dbReference>
<keyword evidence="2" id="KW-1185">Reference proteome</keyword>
<sequence length="139" mass="16133">MTNLKSYFEGRIKKITELEGDSYTNFKEKFAEMLRVLSLGEGLTKEFSTKSVDFVNLNHYSRFALPFNLLKESISEFLNDEGQRRVNELSSQRKSTFFGEPELQTFVKQLPEKVKEPQPEEPMDLASFFQGNYIKKPGC</sequence>
<dbReference type="PATRIC" id="fig|45071.6.peg.2770"/>
<accession>A0A1E5JVY2</accession>